<gene>
    <name evidence="1" type="primary">PPUP8800</name>
</gene>
<proteinExistence type="predicted"/>
<reference evidence="1" key="1">
    <citation type="submission" date="2014-12" db="EMBL/GenBank/DDBJ databases">
        <title>Parallel Evolution in Life History Adaptation Evident in the Tissue-Specific Poeciliopsis prolifica transcriptome.</title>
        <authorList>
            <person name="Jue N.K."/>
            <person name="Foley R.J."/>
            <person name="Obergfell C."/>
            <person name="Reznick D.N."/>
            <person name="O'Neill R.J."/>
            <person name="O'Neill M.J."/>
        </authorList>
    </citation>
    <scope>NUCLEOTIDE SEQUENCE</scope>
</reference>
<evidence type="ECO:0000313" key="1">
    <source>
        <dbReference type="EMBL" id="JAO05513.1"/>
    </source>
</evidence>
<sequence length="125" mass="14187">PHFKPTDSTFNSLPTCYVFQQFRLLFCLPPSQTGFDGWRKKVKRSRDVSHPPPTRSHALAYRCVLPVMETFARRCRALRRQIREPSGIHLAWFRMTVSEAGGEGALNMCNRIVVWTGGGTDGSFS</sequence>
<protein>
    <submittedName>
        <fullName evidence="1">PPUP8800</fullName>
    </submittedName>
</protein>
<organism evidence="1">
    <name type="scientific">Poeciliopsis prolifica</name>
    <name type="common">blackstripe livebearer</name>
    <dbReference type="NCBI Taxonomy" id="188132"/>
    <lineage>
        <taxon>Eukaryota</taxon>
        <taxon>Metazoa</taxon>
        <taxon>Chordata</taxon>
        <taxon>Craniata</taxon>
        <taxon>Vertebrata</taxon>
        <taxon>Euteleostomi</taxon>
        <taxon>Actinopterygii</taxon>
        <taxon>Neopterygii</taxon>
        <taxon>Teleostei</taxon>
        <taxon>Neoteleostei</taxon>
        <taxon>Acanthomorphata</taxon>
        <taxon>Ovalentaria</taxon>
        <taxon>Atherinomorphae</taxon>
        <taxon>Cyprinodontiformes</taxon>
        <taxon>Poeciliidae</taxon>
        <taxon>Poeciliinae</taxon>
        <taxon>Poeciliopsis</taxon>
    </lineage>
</organism>
<feature type="non-terminal residue" evidence="1">
    <location>
        <position position="125"/>
    </location>
</feature>
<dbReference type="EMBL" id="GBYX01476164">
    <property type="protein sequence ID" value="JAO05513.1"/>
    <property type="molecule type" value="Transcribed_RNA"/>
</dbReference>
<accession>A0A0S7ETK4</accession>
<name>A0A0S7ETK4_9TELE</name>
<feature type="non-terminal residue" evidence="1">
    <location>
        <position position="1"/>
    </location>
</feature>
<dbReference type="AlphaFoldDB" id="A0A0S7ETK4"/>